<name>A0ABR3K2B9_TRISP</name>
<dbReference type="EMBL" id="JBEUSY010000528">
    <property type="protein sequence ID" value="KAL1227990.1"/>
    <property type="molecule type" value="Genomic_DNA"/>
</dbReference>
<keyword evidence="2" id="KW-1185">Reference proteome</keyword>
<sequence>MLLFKANTHVSSNVLLHSAITLGKGVQWLNNQLQISEIFSLEHITRDLYNSFINRKRLLTKAGLVVVHYNDELRC</sequence>
<dbReference type="Proteomes" id="UP001558632">
    <property type="component" value="Unassembled WGS sequence"/>
</dbReference>
<protein>
    <submittedName>
        <fullName evidence="1">Succinate dehydrogenase assembly factor 3</fullName>
    </submittedName>
</protein>
<evidence type="ECO:0000313" key="2">
    <source>
        <dbReference type="Proteomes" id="UP001558632"/>
    </source>
</evidence>
<evidence type="ECO:0000313" key="1">
    <source>
        <dbReference type="EMBL" id="KAL1227990.1"/>
    </source>
</evidence>
<proteinExistence type="predicted"/>
<reference evidence="1 2" key="1">
    <citation type="submission" date="2024-07" db="EMBL/GenBank/DDBJ databases">
        <title>Enhanced genomic and transcriptomic resources for Trichinella pseudospiralis and T. spiralis underpin the discovery of pronounced molecular differences between stages and species.</title>
        <authorList>
            <person name="Pasi K.K."/>
            <person name="La Rosa G."/>
            <person name="Gomez-Morales M.A."/>
            <person name="Tosini F."/>
            <person name="Sumanam S."/>
            <person name="Young N.D."/>
            <person name="Chang B.C."/>
            <person name="Robin G.B."/>
        </authorList>
    </citation>
    <scope>NUCLEOTIDE SEQUENCE [LARGE SCALE GENOMIC DNA]</scope>
    <source>
        <strain evidence="1">ISS534</strain>
    </source>
</reference>
<gene>
    <name evidence="1" type="ORF">TSPI_02984</name>
</gene>
<comment type="caution">
    <text evidence="1">The sequence shown here is derived from an EMBL/GenBank/DDBJ whole genome shotgun (WGS) entry which is preliminary data.</text>
</comment>
<organism evidence="1 2">
    <name type="scientific">Trichinella spiralis</name>
    <name type="common">Trichina worm</name>
    <dbReference type="NCBI Taxonomy" id="6334"/>
    <lineage>
        <taxon>Eukaryota</taxon>
        <taxon>Metazoa</taxon>
        <taxon>Ecdysozoa</taxon>
        <taxon>Nematoda</taxon>
        <taxon>Enoplea</taxon>
        <taxon>Dorylaimia</taxon>
        <taxon>Trichinellida</taxon>
        <taxon>Trichinellidae</taxon>
        <taxon>Trichinella</taxon>
    </lineage>
</organism>
<accession>A0ABR3K2B9</accession>